<feature type="domain" description="HTH luxR-type" evidence="8">
    <location>
        <begin position="143"/>
        <end position="208"/>
    </location>
</feature>
<dbReference type="SUPFAM" id="SSF46894">
    <property type="entry name" value="C-terminal effector domain of the bipartite response regulators"/>
    <property type="match status" value="1"/>
</dbReference>
<protein>
    <recommendedName>
        <fullName evidence="1">Stage 0 sporulation protein A homolog</fullName>
    </recommendedName>
</protein>
<accession>A0A0L6JU47</accession>
<dbReference type="PANTHER" id="PTHR43214">
    <property type="entry name" value="TWO-COMPONENT RESPONSE REGULATOR"/>
    <property type="match status" value="1"/>
</dbReference>
<dbReference type="Pfam" id="PF00072">
    <property type="entry name" value="Response_reg"/>
    <property type="match status" value="1"/>
</dbReference>
<dbReference type="SMART" id="SM00448">
    <property type="entry name" value="REC"/>
    <property type="match status" value="1"/>
</dbReference>
<dbReference type="AlphaFoldDB" id="A0A0L6JU47"/>
<dbReference type="GO" id="GO:0006355">
    <property type="term" value="P:regulation of DNA-templated transcription"/>
    <property type="evidence" value="ECO:0007669"/>
    <property type="project" value="InterPro"/>
</dbReference>
<dbReference type="GO" id="GO:0000160">
    <property type="term" value="P:phosphorelay signal transduction system"/>
    <property type="evidence" value="ECO:0007669"/>
    <property type="project" value="InterPro"/>
</dbReference>
<feature type="domain" description="Response regulatory" evidence="9">
    <location>
        <begin position="3"/>
        <end position="117"/>
    </location>
</feature>
<dbReference type="Gene3D" id="3.40.50.2300">
    <property type="match status" value="1"/>
</dbReference>
<dbReference type="SMART" id="SM00421">
    <property type="entry name" value="HTH_LUXR"/>
    <property type="match status" value="1"/>
</dbReference>
<keyword evidence="2 7" id="KW-0597">Phosphoprotein</keyword>
<comment type="function">
    <text evidence="6">May play the central regulatory role in sporulation. It may be an element of the effector pathway responsible for the activation of sporulation genes in response to nutritional stress. Spo0A may act in concert with spo0H (a sigma factor) to control the expression of some genes that are critical to the sporulation process.</text>
</comment>
<dbReference type="InterPro" id="IPR036388">
    <property type="entry name" value="WH-like_DNA-bd_sf"/>
</dbReference>
<dbReference type="RefSeq" id="WP_036935663.1">
    <property type="nucleotide sequence ID" value="NZ_JQKC01000001.1"/>
</dbReference>
<evidence type="ECO:0000313" key="10">
    <source>
        <dbReference type="EMBL" id="KNY29376.1"/>
    </source>
</evidence>
<evidence type="ECO:0000256" key="5">
    <source>
        <dbReference type="ARBA" id="ARBA00023163"/>
    </source>
</evidence>
<dbReference type="PROSITE" id="PS50110">
    <property type="entry name" value="RESPONSE_REGULATORY"/>
    <property type="match status" value="1"/>
</dbReference>
<evidence type="ECO:0000256" key="3">
    <source>
        <dbReference type="ARBA" id="ARBA00023015"/>
    </source>
</evidence>
<evidence type="ECO:0000256" key="2">
    <source>
        <dbReference type="ARBA" id="ARBA00022553"/>
    </source>
</evidence>
<evidence type="ECO:0000259" key="9">
    <source>
        <dbReference type="PROSITE" id="PS50110"/>
    </source>
</evidence>
<reference evidence="11" key="1">
    <citation type="submission" date="2015-07" db="EMBL/GenBank/DDBJ databases">
        <title>Near-Complete Genome Sequence of the Cellulolytic Bacterium Bacteroides (Pseudobacteroides) cellulosolvens ATCC 35603.</title>
        <authorList>
            <person name="Dassa B."/>
            <person name="Utturkar S.M."/>
            <person name="Klingeman D.M."/>
            <person name="Hurt R.A."/>
            <person name="Keller M."/>
            <person name="Xu J."/>
            <person name="Reddy Y.H.K."/>
            <person name="Borovok I."/>
            <person name="Grinberg I.R."/>
            <person name="Lamed R."/>
            <person name="Zhivin O."/>
            <person name="Bayer E.A."/>
            <person name="Brown S.D."/>
        </authorList>
    </citation>
    <scope>NUCLEOTIDE SEQUENCE [LARGE SCALE GENOMIC DNA]</scope>
    <source>
        <strain evidence="11">DSM 2933</strain>
    </source>
</reference>
<dbReference type="PANTHER" id="PTHR43214:SF1">
    <property type="entry name" value="TRANSCRIPTIONAL REGULATORY PROTEIN COMA"/>
    <property type="match status" value="1"/>
</dbReference>
<dbReference type="InterPro" id="IPR039420">
    <property type="entry name" value="WalR-like"/>
</dbReference>
<evidence type="ECO:0000256" key="4">
    <source>
        <dbReference type="ARBA" id="ARBA00023125"/>
    </source>
</evidence>
<dbReference type="InterPro" id="IPR000792">
    <property type="entry name" value="Tscrpt_reg_LuxR_C"/>
</dbReference>
<dbReference type="OrthoDB" id="9779069at2"/>
<gene>
    <name evidence="10" type="ORF">Bccel_4650</name>
</gene>
<sequence length="212" mass="23630">MITVLLVDDHKSILSGTKLLLESHGMEVATCFTGADALEVLSKQSFDICIYDLKMPDMDGLKLTKKTLEIYPDQVVLIYSGEDISSNFNVLIKSGVSGIVDKACSDKHFIAAINMALEKMVVLPLELVKSLQVTNTSNQQSVENTRIECLNQQEIDVLYLASKGKTNKEISDELNLAQRSVEYHLSHIYKKLNVTSRVHAIRKAVELNLIHP</sequence>
<dbReference type="PRINTS" id="PR00038">
    <property type="entry name" value="HTHLUXR"/>
</dbReference>
<dbReference type="Proteomes" id="UP000036923">
    <property type="component" value="Unassembled WGS sequence"/>
</dbReference>
<dbReference type="SUPFAM" id="SSF52172">
    <property type="entry name" value="CheY-like"/>
    <property type="match status" value="1"/>
</dbReference>
<dbReference type="InterPro" id="IPR016032">
    <property type="entry name" value="Sig_transdc_resp-reg_C-effctor"/>
</dbReference>
<dbReference type="InterPro" id="IPR058245">
    <property type="entry name" value="NreC/VraR/RcsB-like_REC"/>
</dbReference>
<dbReference type="InterPro" id="IPR001789">
    <property type="entry name" value="Sig_transdc_resp-reg_receiver"/>
</dbReference>
<evidence type="ECO:0000256" key="6">
    <source>
        <dbReference type="ARBA" id="ARBA00024867"/>
    </source>
</evidence>
<organism evidence="10 11">
    <name type="scientific">Pseudobacteroides cellulosolvens ATCC 35603 = DSM 2933</name>
    <dbReference type="NCBI Taxonomy" id="398512"/>
    <lineage>
        <taxon>Bacteria</taxon>
        <taxon>Bacillati</taxon>
        <taxon>Bacillota</taxon>
        <taxon>Clostridia</taxon>
        <taxon>Eubacteriales</taxon>
        <taxon>Oscillospiraceae</taxon>
        <taxon>Pseudobacteroides</taxon>
    </lineage>
</organism>
<dbReference type="CDD" id="cd06170">
    <property type="entry name" value="LuxR_C_like"/>
    <property type="match status" value="1"/>
</dbReference>
<proteinExistence type="predicted"/>
<keyword evidence="4" id="KW-0238">DNA-binding</keyword>
<dbReference type="InterPro" id="IPR011006">
    <property type="entry name" value="CheY-like_superfamily"/>
</dbReference>
<dbReference type="eggNOG" id="COG2197">
    <property type="taxonomic scope" value="Bacteria"/>
</dbReference>
<evidence type="ECO:0000256" key="7">
    <source>
        <dbReference type="PROSITE-ProRule" id="PRU00169"/>
    </source>
</evidence>
<feature type="modified residue" description="4-aspartylphosphate" evidence="7">
    <location>
        <position position="52"/>
    </location>
</feature>
<dbReference type="Gene3D" id="1.10.10.10">
    <property type="entry name" value="Winged helix-like DNA-binding domain superfamily/Winged helix DNA-binding domain"/>
    <property type="match status" value="1"/>
</dbReference>
<comment type="caution">
    <text evidence="10">The sequence shown here is derived from an EMBL/GenBank/DDBJ whole genome shotgun (WGS) entry which is preliminary data.</text>
</comment>
<dbReference type="CDD" id="cd17535">
    <property type="entry name" value="REC_NarL-like"/>
    <property type="match status" value="1"/>
</dbReference>
<dbReference type="EMBL" id="LGTC01000001">
    <property type="protein sequence ID" value="KNY29376.1"/>
    <property type="molecule type" value="Genomic_DNA"/>
</dbReference>
<evidence type="ECO:0000259" key="8">
    <source>
        <dbReference type="PROSITE" id="PS50043"/>
    </source>
</evidence>
<keyword evidence="11" id="KW-1185">Reference proteome</keyword>
<dbReference type="PROSITE" id="PS00622">
    <property type="entry name" value="HTH_LUXR_1"/>
    <property type="match status" value="1"/>
</dbReference>
<evidence type="ECO:0000313" key="11">
    <source>
        <dbReference type="Proteomes" id="UP000036923"/>
    </source>
</evidence>
<dbReference type="STRING" id="398512.Bccel_4650"/>
<dbReference type="PROSITE" id="PS50043">
    <property type="entry name" value="HTH_LUXR_2"/>
    <property type="match status" value="1"/>
</dbReference>
<evidence type="ECO:0000256" key="1">
    <source>
        <dbReference type="ARBA" id="ARBA00018672"/>
    </source>
</evidence>
<dbReference type="GO" id="GO:0003677">
    <property type="term" value="F:DNA binding"/>
    <property type="evidence" value="ECO:0007669"/>
    <property type="project" value="UniProtKB-KW"/>
</dbReference>
<dbReference type="Pfam" id="PF00196">
    <property type="entry name" value="GerE"/>
    <property type="match status" value="1"/>
</dbReference>
<keyword evidence="3" id="KW-0805">Transcription regulation</keyword>
<keyword evidence="5" id="KW-0804">Transcription</keyword>
<name>A0A0L6JU47_9FIRM</name>